<proteinExistence type="predicted"/>
<organism evidence="1 2">
    <name type="scientific">Flectobacillus roseus</name>
    <dbReference type="NCBI Taxonomy" id="502259"/>
    <lineage>
        <taxon>Bacteria</taxon>
        <taxon>Pseudomonadati</taxon>
        <taxon>Bacteroidota</taxon>
        <taxon>Cytophagia</taxon>
        <taxon>Cytophagales</taxon>
        <taxon>Flectobacillaceae</taxon>
        <taxon>Flectobacillus</taxon>
    </lineage>
</organism>
<dbReference type="EMBL" id="JASHIF010000026">
    <property type="protein sequence ID" value="MDI9862165.1"/>
    <property type="molecule type" value="Genomic_DNA"/>
</dbReference>
<evidence type="ECO:0000313" key="1">
    <source>
        <dbReference type="EMBL" id="MDI9862165.1"/>
    </source>
</evidence>
<sequence>MNTFVTETEDLVDYLAGIERAKRPKKAKSLKNYISTFFVGSHPPQNPHNLLRELEQKGWIFIGLNGDIIYNF</sequence>
<gene>
    <name evidence="1" type="ORF">QM524_23275</name>
</gene>
<dbReference type="Proteomes" id="UP001236507">
    <property type="component" value="Unassembled WGS sequence"/>
</dbReference>
<reference evidence="1 2" key="1">
    <citation type="submission" date="2023-05" db="EMBL/GenBank/DDBJ databases">
        <title>Novel species of genus Flectobacillus isolated from stream in China.</title>
        <authorList>
            <person name="Lu H."/>
        </authorList>
    </citation>
    <scope>NUCLEOTIDE SEQUENCE [LARGE SCALE GENOMIC DNA]</scope>
    <source>
        <strain evidence="1 2">KCTC 42575</strain>
    </source>
</reference>
<name>A0ABT6YF68_9BACT</name>
<evidence type="ECO:0000313" key="2">
    <source>
        <dbReference type="Proteomes" id="UP001236507"/>
    </source>
</evidence>
<accession>A0ABT6YF68</accession>
<comment type="caution">
    <text evidence="1">The sequence shown here is derived from an EMBL/GenBank/DDBJ whole genome shotgun (WGS) entry which is preliminary data.</text>
</comment>
<protein>
    <submittedName>
        <fullName evidence="1">Uncharacterized protein</fullName>
    </submittedName>
</protein>
<dbReference type="RefSeq" id="WP_283346445.1">
    <property type="nucleotide sequence ID" value="NZ_JASHIF010000026.1"/>
</dbReference>
<keyword evidence="2" id="KW-1185">Reference proteome</keyword>